<dbReference type="PROSITE" id="PS51257">
    <property type="entry name" value="PROKAR_LIPOPROTEIN"/>
    <property type="match status" value="1"/>
</dbReference>
<organism evidence="1">
    <name type="scientific">marine metagenome</name>
    <dbReference type="NCBI Taxonomy" id="408172"/>
    <lineage>
        <taxon>unclassified sequences</taxon>
        <taxon>metagenomes</taxon>
        <taxon>ecological metagenomes</taxon>
    </lineage>
</organism>
<dbReference type="AlphaFoldDB" id="A0A381NNG3"/>
<dbReference type="EMBL" id="UINC01000484">
    <property type="protein sequence ID" value="SUZ56162.1"/>
    <property type="molecule type" value="Genomic_DNA"/>
</dbReference>
<proteinExistence type="predicted"/>
<evidence type="ECO:0000313" key="1">
    <source>
        <dbReference type="EMBL" id="SUZ56162.1"/>
    </source>
</evidence>
<gene>
    <name evidence="1" type="ORF">METZ01_LOCUS9016</name>
</gene>
<sequence length="157" mass="16957">MDKVLRTVVLGCMLSGCTPAGQAPVAGAERAALDVGHQSKWRELRVSGTTDLPDGAVLSYRVTHALTDEIAPAEWPAKNLITDGTAIVQAGQYWADLNTTYWPAGTVRIRVEFPVVPQPGSVQSMYGEFGERLEGDNVSSLGSSKVLTAEHVFEWTR</sequence>
<accession>A0A381NNG3</accession>
<reference evidence="1" key="1">
    <citation type="submission" date="2018-05" db="EMBL/GenBank/DDBJ databases">
        <authorList>
            <person name="Lanie J.A."/>
            <person name="Ng W.-L."/>
            <person name="Kazmierczak K.M."/>
            <person name="Andrzejewski T.M."/>
            <person name="Davidsen T.M."/>
            <person name="Wayne K.J."/>
            <person name="Tettelin H."/>
            <person name="Glass J.I."/>
            <person name="Rusch D."/>
            <person name="Podicherti R."/>
            <person name="Tsui H.-C.T."/>
            <person name="Winkler M.E."/>
        </authorList>
    </citation>
    <scope>NUCLEOTIDE SEQUENCE</scope>
</reference>
<protein>
    <submittedName>
        <fullName evidence="1">Uncharacterized protein</fullName>
    </submittedName>
</protein>
<name>A0A381NNG3_9ZZZZ</name>